<evidence type="ECO:0000256" key="1">
    <source>
        <dbReference type="SAM" id="MobiDB-lite"/>
    </source>
</evidence>
<dbReference type="Proteomes" id="UP000076830">
    <property type="component" value="Chromosome"/>
</dbReference>
<accession>A0A160DRT0</accession>
<sequence>MPGHPERRHVDSRLPRTGGGRRISAFQPRGHRSRRAPGSANTLRRMDAS</sequence>
<evidence type="ECO:0000313" key="3">
    <source>
        <dbReference type="Proteomes" id="UP000076830"/>
    </source>
</evidence>
<evidence type="ECO:0000313" key="2">
    <source>
        <dbReference type="EMBL" id="ANB16927.1"/>
    </source>
</evidence>
<keyword evidence="3" id="KW-1185">Reference proteome</keyword>
<gene>
    <name evidence="2" type="ORF">I596_896</name>
</gene>
<protein>
    <submittedName>
        <fullName evidence="2">Uncharacterized protein</fullName>
    </submittedName>
</protein>
<dbReference type="KEGG" id="dko:I596_896"/>
<feature type="region of interest" description="Disordered" evidence="1">
    <location>
        <begin position="1"/>
        <end position="49"/>
    </location>
</feature>
<dbReference type="STRING" id="1300342.I596_896"/>
<reference evidence="2 3" key="1">
    <citation type="submission" date="2016-04" db="EMBL/GenBank/DDBJ databases">
        <title>Complete genome sequence of Dokdonella koreensis DS-123T.</title>
        <authorList>
            <person name="Kim J.F."/>
            <person name="Lee H."/>
            <person name="Kwak M.-J."/>
        </authorList>
    </citation>
    <scope>NUCLEOTIDE SEQUENCE [LARGE SCALE GENOMIC DNA]</scope>
    <source>
        <strain evidence="2 3">DS-123</strain>
    </source>
</reference>
<name>A0A160DRT0_9GAMM</name>
<dbReference type="EMBL" id="CP015249">
    <property type="protein sequence ID" value="ANB16927.1"/>
    <property type="molecule type" value="Genomic_DNA"/>
</dbReference>
<feature type="compositionally biased region" description="Basic and acidic residues" evidence="1">
    <location>
        <begin position="1"/>
        <end position="14"/>
    </location>
</feature>
<organism evidence="2 3">
    <name type="scientific">Dokdonella koreensis DS-123</name>
    <dbReference type="NCBI Taxonomy" id="1300342"/>
    <lineage>
        <taxon>Bacteria</taxon>
        <taxon>Pseudomonadati</taxon>
        <taxon>Pseudomonadota</taxon>
        <taxon>Gammaproteobacteria</taxon>
        <taxon>Lysobacterales</taxon>
        <taxon>Rhodanobacteraceae</taxon>
        <taxon>Dokdonella</taxon>
    </lineage>
</organism>
<proteinExistence type="predicted"/>
<dbReference type="AlphaFoldDB" id="A0A160DRT0"/>